<dbReference type="GO" id="GO:0009734">
    <property type="term" value="P:auxin-activated signaling pathway"/>
    <property type="evidence" value="ECO:0007669"/>
    <property type="project" value="UniProtKB-KW"/>
</dbReference>
<dbReference type="PANTHER" id="PTHR23257:SF842">
    <property type="entry name" value="KINASE SUPERFAMILY WITH OCTICOSAPEPTIDE_PHOX_BEM1P DOMAIN-CONTAINING PROTEIN"/>
    <property type="match status" value="1"/>
</dbReference>
<dbReference type="InterPro" id="IPR001245">
    <property type="entry name" value="Ser-Thr/Tyr_kinase_cat_dom"/>
</dbReference>
<accession>A0AA88DJF3</accession>
<sequence>MALNRPDNLFDSINNKVPGPSGRWIGQEPTPVVSTVVKNVNNNISVQTGEEFSKKFLQDRLPVRRVTAVANGNQNSQLAYEDLTCVLGLRRMDSECASETSEFVSAKGSSKEVDVEAYVDKLSRSKKENGDTGHGLGKVFSDLNCDRAGGTNVSPNYKSESPHSNNINGSVSDSSQSGKVKFLCSFGGKILPRPVDGRLRFVGGETRIVSIRKNVSWNELVKRTSSICSQPHTIKYQLPGEDLDALISVSSDEDLQNMIEEYNGIEKQDGSQRLRIFLIPLGECENTSLEGSTSQQNNHDYQYVAAVNGMVDASPREGGQNLASEASQVGAKTSQFPSEINSDSNALNPNKFSESPNILVSPTQSPPFSPVPCPQGDSKTVQIKSHGNSSRRGSNESNCSFVCTQLPPQNASTKIGGINPPPEVVNLMNYHQPGVVQSEQLHGGQFHDHNPGKDFVSPSVVGQNDGEFEGFSNDRSVCKERIFHSEKPSARPEDPISLLSDYGDSHQGMPHAFSDSKLQESGRKSACCSQEGVSSSSPLAYAKAQLSLLLNSGTLQETASQLHDNTNVVNRQVQTNLLDDGSVGLQSGNLPNSSLSLESMGWNEPTLQVTGDIHNNFQTANDNLSKSDSTLPSQSEEDSLNLVMIKRRDEMNPFLDQDDKVCGGSSVAAGMECKNKLDNLTPNPSPVFTIGSQERLPTSLGINLLPLVDGLMENPKNHQSDNTLSELLTMNKRTSNDQDYCMNGKVDGQGNVLGAMNSEVSSLFPTARQQHHDLNPLGDLLSGLSSDPVFCEPTQLHPVASNMISEPMLISSVNFYQLPHNVDPGISSNLQKSDQVAQNRSPDSAVKQEVSLLDMDFISYPNQNFEKIDITVSTDLNSNMQDITLVQTNLPSNDNNPSVAVTKYLMDETNGDAISPAVTEVDSIVPESDSEDGKTDGEKNEPFSDAMIAEMEASIYGLQVIRNADLEELRELGSGTYGTVYHGKWRGSDVAIKRIKKSCFSGRSSEQERLTKDFWREAHILSNLHHPNVVAFYGVVPDGTGGTLATVTEYMVNGSLRHVLLKKDRSLDRRRKLIIAMDAAFGMEYLHSKNIVHFDLKCDNLLVNLRDPQRPICKVGDFGLSRIKRNTLVSGGVRGTLPWMAPELLNGSSSRVSEKVDVFSFGISMWEILTGEEPYANMHCGAIIGGIVKNSLRPPIPERCDPGWKKLMEECWSPEPESRPSFTEITNRLRSMSMALQAKAQNNQPRVVKA</sequence>
<dbReference type="FunFam" id="1.10.510.10:FF:000142">
    <property type="entry name" value="Octicosapeptide/phox/Bem1p domain kinase superfamily protein"/>
    <property type="match status" value="1"/>
</dbReference>
<keyword evidence="3" id="KW-0723">Serine/threonine-protein kinase</keyword>
<dbReference type="EMBL" id="BTGU01000033">
    <property type="protein sequence ID" value="GMN50364.1"/>
    <property type="molecule type" value="Genomic_DNA"/>
</dbReference>
<keyword evidence="4" id="KW-0597">Phosphoprotein</keyword>
<gene>
    <name evidence="13" type="ORF">TIFTF001_019525</name>
</gene>
<dbReference type="Gene3D" id="3.30.200.20">
    <property type="entry name" value="Phosphorylase Kinase, domain 1"/>
    <property type="match status" value="1"/>
</dbReference>
<comment type="caution">
    <text evidence="13">The sequence shown here is derived from an EMBL/GenBank/DDBJ whole genome shotgun (WGS) entry which is preliminary data.</text>
</comment>
<dbReference type="CDD" id="cd13999">
    <property type="entry name" value="STKc_MAP3K-like"/>
    <property type="match status" value="1"/>
</dbReference>
<keyword evidence="6 10" id="KW-0547">Nucleotide-binding</keyword>
<dbReference type="GO" id="GO:0004674">
    <property type="term" value="F:protein serine/threonine kinase activity"/>
    <property type="evidence" value="ECO:0007669"/>
    <property type="project" value="UniProtKB-KW"/>
</dbReference>
<evidence type="ECO:0000256" key="3">
    <source>
        <dbReference type="ARBA" id="ARBA00022527"/>
    </source>
</evidence>
<keyword evidence="14" id="KW-1185">Reference proteome</keyword>
<dbReference type="Gene3D" id="3.10.20.90">
    <property type="entry name" value="Phosphatidylinositol 3-kinase Catalytic Subunit, Chain A, domain 1"/>
    <property type="match status" value="1"/>
</dbReference>
<evidence type="ECO:0000256" key="11">
    <source>
        <dbReference type="SAM" id="MobiDB-lite"/>
    </source>
</evidence>
<keyword evidence="9" id="KW-0927">Auxin signaling pathway</keyword>
<keyword evidence="7" id="KW-0418">Kinase</keyword>
<feature type="binding site" evidence="10">
    <location>
        <position position="997"/>
    </location>
    <ligand>
        <name>ATP</name>
        <dbReference type="ChEBI" id="CHEBI:30616"/>
    </ligand>
</feature>
<dbReference type="CDD" id="cd06410">
    <property type="entry name" value="PB1_UP2"/>
    <property type="match status" value="1"/>
</dbReference>
<feature type="domain" description="Protein kinase" evidence="12">
    <location>
        <begin position="966"/>
        <end position="1236"/>
    </location>
</feature>
<dbReference type="Pfam" id="PF00564">
    <property type="entry name" value="PB1"/>
    <property type="match status" value="1"/>
</dbReference>
<evidence type="ECO:0000313" key="14">
    <source>
        <dbReference type="Proteomes" id="UP001187192"/>
    </source>
</evidence>
<dbReference type="SMART" id="SM00666">
    <property type="entry name" value="PB1"/>
    <property type="match status" value="1"/>
</dbReference>
<evidence type="ECO:0000256" key="4">
    <source>
        <dbReference type="ARBA" id="ARBA00022553"/>
    </source>
</evidence>
<keyword evidence="2" id="KW-0963">Cytoplasm</keyword>
<feature type="compositionally biased region" description="Low complexity" evidence="11">
    <location>
        <begin position="385"/>
        <end position="400"/>
    </location>
</feature>
<dbReference type="InterPro" id="IPR000719">
    <property type="entry name" value="Prot_kinase_dom"/>
</dbReference>
<evidence type="ECO:0000256" key="9">
    <source>
        <dbReference type="ARBA" id="ARBA00023294"/>
    </source>
</evidence>
<protein>
    <recommendedName>
        <fullName evidence="12">Protein kinase domain-containing protein</fullName>
    </recommendedName>
</protein>
<dbReference type="PROSITE" id="PS50011">
    <property type="entry name" value="PROTEIN_KINASE_DOM"/>
    <property type="match status" value="1"/>
</dbReference>
<dbReference type="Proteomes" id="UP001187192">
    <property type="component" value="Unassembled WGS sequence"/>
</dbReference>
<evidence type="ECO:0000256" key="10">
    <source>
        <dbReference type="PROSITE-ProRule" id="PRU10141"/>
    </source>
</evidence>
<feature type="region of interest" description="Disordered" evidence="11">
    <location>
        <begin position="312"/>
        <end position="400"/>
    </location>
</feature>
<dbReference type="SMART" id="SM00220">
    <property type="entry name" value="S_TKc"/>
    <property type="match status" value="1"/>
</dbReference>
<feature type="compositionally biased region" description="Polar residues" evidence="11">
    <location>
        <begin position="321"/>
        <end position="363"/>
    </location>
</feature>
<dbReference type="PROSITE" id="PS00108">
    <property type="entry name" value="PROTEIN_KINASE_ST"/>
    <property type="match status" value="1"/>
</dbReference>
<keyword evidence="8 10" id="KW-0067">ATP-binding</keyword>
<keyword evidence="5" id="KW-0808">Transferase</keyword>
<proteinExistence type="predicted"/>
<evidence type="ECO:0000313" key="13">
    <source>
        <dbReference type="EMBL" id="GMN50364.1"/>
    </source>
</evidence>
<evidence type="ECO:0000256" key="1">
    <source>
        <dbReference type="ARBA" id="ARBA00004496"/>
    </source>
</evidence>
<dbReference type="GO" id="GO:0010928">
    <property type="term" value="P:regulation of auxin mediated signaling pathway"/>
    <property type="evidence" value="ECO:0007669"/>
    <property type="project" value="UniProtKB-ARBA"/>
</dbReference>
<dbReference type="PANTHER" id="PTHR23257">
    <property type="entry name" value="SERINE-THREONINE PROTEIN KINASE"/>
    <property type="match status" value="1"/>
</dbReference>
<name>A0AA88DJF3_FICCA</name>
<dbReference type="InterPro" id="IPR000270">
    <property type="entry name" value="PB1_dom"/>
</dbReference>
<evidence type="ECO:0000256" key="6">
    <source>
        <dbReference type="ARBA" id="ARBA00022741"/>
    </source>
</evidence>
<evidence type="ECO:0000256" key="7">
    <source>
        <dbReference type="ARBA" id="ARBA00022777"/>
    </source>
</evidence>
<dbReference type="AlphaFoldDB" id="A0AA88DJF3"/>
<dbReference type="PRINTS" id="PR00109">
    <property type="entry name" value="TYRKINASE"/>
</dbReference>
<dbReference type="InterPro" id="IPR017441">
    <property type="entry name" value="Protein_kinase_ATP_BS"/>
</dbReference>
<dbReference type="GO" id="GO:0005737">
    <property type="term" value="C:cytoplasm"/>
    <property type="evidence" value="ECO:0007669"/>
    <property type="project" value="UniProtKB-SubCell"/>
</dbReference>
<reference evidence="13" key="1">
    <citation type="submission" date="2023-07" db="EMBL/GenBank/DDBJ databases">
        <title>draft genome sequence of fig (Ficus carica).</title>
        <authorList>
            <person name="Takahashi T."/>
            <person name="Nishimura K."/>
        </authorList>
    </citation>
    <scope>NUCLEOTIDE SEQUENCE</scope>
</reference>
<dbReference type="Gene3D" id="1.10.510.10">
    <property type="entry name" value="Transferase(Phosphotransferase) domain 1"/>
    <property type="match status" value="1"/>
</dbReference>
<evidence type="ECO:0000256" key="2">
    <source>
        <dbReference type="ARBA" id="ARBA00022490"/>
    </source>
</evidence>
<dbReference type="FunFam" id="3.10.20.90:FF:000058">
    <property type="entry name" value="Octicosapeptide/phox/Bem1p domain kinase superfamily protein"/>
    <property type="match status" value="1"/>
</dbReference>
<dbReference type="SUPFAM" id="SSF54277">
    <property type="entry name" value="CAD &amp; PB1 domains"/>
    <property type="match status" value="1"/>
</dbReference>
<evidence type="ECO:0000259" key="12">
    <source>
        <dbReference type="PROSITE" id="PS50011"/>
    </source>
</evidence>
<dbReference type="Pfam" id="PF07714">
    <property type="entry name" value="PK_Tyr_Ser-Thr"/>
    <property type="match status" value="1"/>
</dbReference>
<dbReference type="InterPro" id="IPR011009">
    <property type="entry name" value="Kinase-like_dom_sf"/>
</dbReference>
<dbReference type="SUPFAM" id="SSF56112">
    <property type="entry name" value="Protein kinase-like (PK-like)"/>
    <property type="match status" value="1"/>
</dbReference>
<dbReference type="FunFam" id="3.30.200.20:FF:000081">
    <property type="entry name" value="Octicosapeptide/phox/Bem1p domain kinase superfamily protein"/>
    <property type="match status" value="1"/>
</dbReference>
<dbReference type="InterPro" id="IPR008271">
    <property type="entry name" value="Ser/Thr_kinase_AS"/>
</dbReference>
<dbReference type="GO" id="GO:0005524">
    <property type="term" value="F:ATP binding"/>
    <property type="evidence" value="ECO:0007669"/>
    <property type="project" value="UniProtKB-UniRule"/>
</dbReference>
<comment type="subcellular location">
    <subcellularLocation>
        <location evidence="1">Cytoplasm</location>
    </subcellularLocation>
</comment>
<evidence type="ECO:0000256" key="8">
    <source>
        <dbReference type="ARBA" id="ARBA00022840"/>
    </source>
</evidence>
<organism evidence="13 14">
    <name type="scientific">Ficus carica</name>
    <name type="common">Common fig</name>
    <dbReference type="NCBI Taxonomy" id="3494"/>
    <lineage>
        <taxon>Eukaryota</taxon>
        <taxon>Viridiplantae</taxon>
        <taxon>Streptophyta</taxon>
        <taxon>Embryophyta</taxon>
        <taxon>Tracheophyta</taxon>
        <taxon>Spermatophyta</taxon>
        <taxon>Magnoliopsida</taxon>
        <taxon>eudicotyledons</taxon>
        <taxon>Gunneridae</taxon>
        <taxon>Pentapetalae</taxon>
        <taxon>rosids</taxon>
        <taxon>fabids</taxon>
        <taxon>Rosales</taxon>
        <taxon>Moraceae</taxon>
        <taxon>Ficeae</taxon>
        <taxon>Ficus</taxon>
    </lineage>
</organism>
<dbReference type="PROSITE" id="PS00107">
    <property type="entry name" value="PROTEIN_KINASE_ATP"/>
    <property type="match status" value="1"/>
</dbReference>
<dbReference type="InterPro" id="IPR050167">
    <property type="entry name" value="Ser_Thr_protein_kinase"/>
</dbReference>
<evidence type="ECO:0000256" key="5">
    <source>
        <dbReference type="ARBA" id="ARBA00022679"/>
    </source>
</evidence>
<feature type="compositionally biased region" description="Pro residues" evidence="11">
    <location>
        <begin position="364"/>
        <end position="373"/>
    </location>
</feature>